<name>A0A1H0NR20_9BURK</name>
<dbReference type="Pfam" id="PF05118">
    <property type="entry name" value="Asp_Arg_Hydrox"/>
    <property type="match status" value="1"/>
</dbReference>
<dbReference type="RefSeq" id="WP_092832847.1">
    <property type="nucleotide sequence ID" value="NZ_FNJL01000005.1"/>
</dbReference>
<reference evidence="3" key="1">
    <citation type="submission" date="2016-10" db="EMBL/GenBank/DDBJ databases">
        <authorList>
            <person name="Varghese N."/>
            <person name="Submissions S."/>
        </authorList>
    </citation>
    <scope>NUCLEOTIDE SEQUENCE [LARGE SCALE GENOMIC DNA]</scope>
    <source>
        <strain evidence="3">DSM 17101</strain>
    </source>
</reference>
<sequence>MTETTHTPRAHRCAAPEDFPRARRIARGVDMAAALAEVDALPHARWGPHFNLAKHNGGWHVAALRGTPRSPLAAAPGEFSADLYQDGAAMAQCPSVRALVAAIAGDAPLKSVRVLRLAPGGTILEHTDPGVGLRDGEARLHLPLRTHDEVFFYVGSERVPMRAGEWWYADFSLPHRVSNRGARERLHLVVDCAATPALSGAIAAGDAGEPLPEAHDPQCQFARFRQEVFGDPALQERLIGIRSREDFAQACVQQGQALGRYFSEAEVLSAMACGRDAWMRQWIV</sequence>
<organism evidence="2 3">
    <name type="scientific">Paracidovorax cattleyae</name>
    <dbReference type="NCBI Taxonomy" id="80868"/>
    <lineage>
        <taxon>Bacteria</taxon>
        <taxon>Pseudomonadati</taxon>
        <taxon>Pseudomonadota</taxon>
        <taxon>Betaproteobacteria</taxon>
        <taxon>Burkholderiales</taxon>
        <taxon>Comamonadaceae</taxon>
        <taxon>Paracidovorax</taxon>
    </lineage>
</organism>
<evidence type="ECO:0000313" key="2">
    <source>
        <dbReference type="EMBL" id="SDO95242.1"/>
    </source>
</evidence>
<dbReference type="OrthoDB" id="1441538at2"/>
<keyword evidence="3" id="KW-1185">Reference proteome</keyword>
<dbReference type="InterPro" id="IPR027443">
    <property type="entry name" value="IPNS-like_sf"/>
</dbReference>
<evidence type="ECO:0000313" key="3">
    <source>
        <dbReference type="Proteomes" id="UP000199317"/>
    </source>
</evidence>
<gene>
    <name evidence="2" type="ORF">SAMN04489708_105121</name>
</gene>
<dbReference type="Gene3D" id="2.60.120.330">
    <property type="entry name" value="B-lactam Antibiotic, Isopenicillin N Synthase, Chain"/>
    <property type="match status" value="1"/>
</dbReference>
<proteinExistence type="predicted"/>
<evidence type="ECO:0000259" key="1">
    <source>
        <dbReference type="Pfam" id="PF05118"/>
    </source>
</evidence>
<accession>A0A1H0NR20</accession>
<dbReference type="InterPro" id="IPR007803">
    <property type="entry name" value="Asp/Arg/Pro-Hydrxlase"/>
</dbReference>
<dbReference type="Proteomes" id="UP000199317">
    <property type="component" value="Unassembled WGS sequence"/>
</dbReference>
<dbReference type="AlphaFoldDB" id="A0A1H0NR20"/>
<dbReference type="SUPFAM" id="SSF51197">
    <property type="entry name" value="Clavaminate synthase-like"/>
    <property type="match status" value="1"/>
</dbReference>
<dbReference type="EMBL" id="FNJL01000005">
    <property type="protein sequence ID" value="SDO95242.1"/>
    <property type="molecule type" value="Genomic_DNA"/>
</dbReference>
<feature type="domain" description="Aspartyl/asparaginy/proline hydroxylase" evidence="1">
    <location>
        <begin position="59"/>
        <end position="193"/>
    </location>
</feature>
<protein>
    <submittedName>
        <fullName evidence="2">Aspartyl/Asparaginyl beta-hydroxylase</fullName>
    </submittedName>
</protein>